<evidence type="ECO:0008006" key="3">
    <source>
        <dbReference type="Google" id="ProtNLM"/>
    </source>
</evidence>
<name>A0ABM9PSP1_GLUAR</name>
<dbReference type="RefSeq" id="WP_013347373.1">
    <property type="nucleotide sequence ID" value="NC_014549.1"/>
</dbReference>
<geneLocation type="plasmid" evidence="1 2">
    <name>pRE117-1</name>
</geneLocation>
<accession>A0ABM9PSP1</accession>
<gene>
    <name evidence="1" type="ordered locus">AARI_pI00140</name>
</gene>
<evidence type="ECO:0000313" key="2">
    <source>
        <dbReference type="Proteomes" id="UP000006878"/>
    </source>
</evidence>
<keyword evidence="2" id="KW-1185">Reference proteome</keyword>
<evidence type="ECO:0000313" key="1">
    <source>
        <dbReference type="EMBL" id="CBQ74056.1"/>
    </source>
</evidence>
<reference evidence="2" key="2">
    <citation type="submission" date="2010-07" db="EMBL/GenBank/DDBJ databases">
        <title>Complete genome sequence of Arthrobacter arilaitensis (strain DSM 16368 / CIP 108037 / JCM 13566 / Re117).</title>
        <authorList>
            <person name="Genoscope."/>
        </authorList>
    </citation>
    <scope>NUCLEOTIDE SEQUENCE [LARGE SCALE GENOMIC DNA]</scope>
    <source>
        <strain evidence="2">DSM 16368 / CIP 108037 / IAM 15318 / JCM 13566 / Re117</strain>
        <plasmid evidence="2">pRE117-1</plasmid>
    </source>
</reference>
<sequence length="208" mass="23501">MPVNDYLNELISEIDGCESLRLHAVNHIVDSSTRSLIYESIILRAARAHENFIESLFISYLTGEKTIEGNSIVTFVSPKDRQHARRLISSSIGSRFLDWSEASEVRNRCDIYFEEDSPLYTALSLISSELSWIKKIRNQAAHDSVESRLAYKNVLQTILSVEPDPLPPAGDFLQMTPNRGHIKNREILAFFLDTLKSFAQIASGKNVS</sequence>
<dbReference type="GeneID" id="303187056"/>
<keyword evidence="1" id="KW-0614">Plasmid</keyword>
<reference evidence="2" key="1">
    <citation type="journal article" date="2010" name="PLoS ONE">
        <title>The Arthrobacter arilaitensis Re117 genome sequence reveals its genetic adaptation to the surface of cheese.</title>
        <authorList>
            <person name="Monnet C."/>
            <person name="Loux V."/>
            <person name="Gibrat J.F."/>
            <person name="Spinnler E."/>
            <person name="Barbe V."/>
            <person name="Vacherie B."/>
            <person name="Gavory F."/>
            <person name="Gourbeyre E."/>
            <person name="Siguier P."/>
            <person name="Chandler M."/>
            <person name="Elleuch R."/>
            <person name="Irlinger F."/>
            <person name="Vallaeys T."/>
        </authorList>
    </citation>
    <scope>NUCLEOTIDE SEQUENCE</scope>
    <source>
        <strain evidence="2">DSM 16368 / CIP 108037 / IAM 15318 / JCM 13566 / Re117</strain>
    </source>
</reference>
<proteinExistence type="predicted"/>
<organism evidence="1 2">
    <name type="scientific">Glutamicibacter arilaitensis (strain DSM 16368 / CIP 108037 / IAM 15318 / JCM 13566 / NCIMB 14258 / Re117)</name>
    <name type="common">Arthrobacter arilaitensis</name>
    <dbReference type="NCBI Taxonomy" id="861360"/>
    <lineage>
        <taxon>Bacteria</taxon>
        <taxon>Bacillati</taxon>
        <taxon>Actinomycetota</taxon>
        <taxon>Actinomycetes</taxon>
        <taxon>Micrococcales</taxon>
        <taxon>Micrococcaceae</taxon>
        <taxon>Glutamicibacter</taxon>
    </lineage>
</organism>
<dbReference type="Proteomes" id="UP000006878">
    <property type="component" value="Plasmid pRE117-1"/>
</dbReference>
<protein>
    <recommendedName>
        <fullName evidence="3">DUF4145 domain-containing protein</fullName>
    </recommendedName>
</protein>
<dbReference type="EMBL" id="FQ311475">
    <property type="protein sequence ID" value="CBQ74056.1"/>
    <property type="molecule type" value="Genomic_DNA"/>
</dbReference>